<dbReference type="SUPFAM" id="SSF103473">
    <property type="entry name" value="MFS general substrate transporter"/>
    <property type="match status" value="1"/>
</dbReference>
<accession>A0ABP8V954</accession>
<proteinExistence type="predicted"/>
<keyword evidence="7" id="KW-1185">Reference proteome</keyword>
<dbReference type="RefSeq" id="WP_345197879.1">
    <property type="nucleotide sequence ID" value="NZ_BAABFL010000454.1"/>
</dbReference>
<dbReference type="Gene3D" id="1.20.1250.20">
    <property type="entry name" value="MFS general substrate transporter like domains"/>
    <property type="match status" value="2"/>
</dbReference>
<dbReference type="PANTHER" id="PTHR11360:SF304">
    <property type="entry name" value="MFS DOMAIN-CONTAINING PROTEIN"/>
    <property type="match status" value="1"/>
</dbReference>
<sequence length="409" mass="42751">MNRAVKILLAGVCINLCMGVLYAWSVLSKALVSEWGWSNASASMPYTVGIVTFAAAVLCSGVLQDRMGPRKMVILGTSLVGLGMIASSFVTNPVGLVMTFGVLVGTGIGFAYACLSPSAMKWFHPSKKGMVNGLIAGGFGMAPLYLAPTTSALIASVGISSAFLYLGIAVLLVAVPLSFTIVNPPAGYTPAQPRGLKESGKTASAVADFNWRQMLKTRQFYYLWIMFAFASSAGLMLIGNITTIASVQGGIANAAYLVSILALFNTCGRVLMGMLSDKIGRIQTLLLVFVLQGVNMMIFPMLSTDMGFIFGAMLAGIGYGALLSVFPSITADYYGLKNYGSNFGVLYSAWGVSGFIGPVVAAVVVDATGSFAIAYTVSAVMLGIAGILALFTKPVTELPEEQQAPLVAA</sequence>
<dbReference type="CDD" id="cd17353">
    <property type="entry name" value="MFS_OFA_like"/>
    <property type="match status" value="1"/>
</dbReference>
<dbReference type="InterPro" id="IPR020846">
    <property type="entry name" value="MFS_dom"/>
</dbReference>
<feature type="transmembrane region" description="Helical" evidence="4">
    <location>
        <begin position="72"/>
        <end position="90"/>
    </location>
</feature>
<dbReference type="PROSITE" id="PS50850">
    <property type="entry name" value="MFS"/>
    <property type="match status" value="1"/>
</dbReference>
<dbReference type="InterPro" id="IPR011701">
    <property type="entry name" value="MFS"/>
</dbReference>
<comment type="caution">
    <text evidence="6">The sequence shown here is derived from an EMBL/GenBank/DDBJ whole genome shotgun (WGS) entry which is preliminary data.</text>
</comment>
<dbReference type="PANTHER" id="PTHR11360">
    <property type="entry name" value="MONOCARBOXYLATE TRANSPORTER"/>
    <property type="match status" value="1"/>
</dbReference>
<evidence type="ECO:0000313" key="6">
    <source>
        <dbReference type="EMBL" id="GAA4651497.1"/>
    </source>
</evidence>
<keyword evidence="1 4" id="KW-0812">Transmembrane</keyword>
<protein>
    <submittedName>
        <fullName evidence="6">OFA family MFS transporter</fullName>
    </submittedName>
</protein>
<evidence type="ECO:0000313" key="7">
    <source>
        <dbReference type="Proteomes" id="UP001500604"/>
    </source>
</evidence>
<feature type="transmembrane region" description="Helical" evidence="4">
    <location>
        <begin position="371"/>
        <end position="391"/>
    </location>
</feature>
<dbReference type="InterPro" id="IPR050327">
    <property type="entry name" value="Proton-linked_MCT"/>
</dbReference>
<feature type="transmembrane region" description="Helical" evidence="4">
    <location>
        <begin position="96"/>
        <end position="117"/>
    </location>
</feature>
<evidence type="ECO:0000256" key="2">
    <source>
        <dbReference type="ARBA" id="ARBA00022989"/>
    </source>
</evidence>
<feature type="transmembrane region" description="Helical" evidence="4">
    <location>
        <begin position="153"/>
        <end position="175"/>
    </location>
</feature>
<dbReference type="Pfam" id="PF07690">
    <property type="entry name" value="MFS_1"/>
    <property type="match status" value="1"/>
</dbReference>
<feature type="transmembrane region" description="Helical" evidence="4">
    <location>
        <begin position="129"/>
        <end position="147"/>
    </location>
</feature>
<evidence type="ECO:0000256" key="4">
    <source>
        <dbReference type="SAM" id="Phobius"/>
    </source>
</evidence>
<dbReference type="InterPro" id="IPR036259">
    <property type="entry name" value="MFS_trans_sf"/>
</dbReference>
<feature type="transmembrane region" description="Helical" evidence="4">
    <location>
        <begin position="44"/>
        <end position="63"/>
    </location>
</feature>
<dbReference type="Proteomes" id="UP001500604">
    <property type="component" value="Unassembled WGS sequence"/>
</dbReference>
<feature type="transmembrane region" description="Helical" evidence="4">
    <location>
        <begin position="308"/>
        <end position="331"/>
    </location>
</feature>
<evidence type="ECO:0000256" key="3">
    <source>
        <dbReference type="ARBA" id="ARBA00023136"/>
    </source>
</evidence>
<evidence type="ECO:0000256" key="1">
    <source>
        <dbReference type="ARBA" id="ARBA00022692"/>
    </source>
</evidence>
<feature type="transmembrane region" description="Helical" evidence="4">
    <location>
        <begin position="221"/>
        <end position="245"/>
    </location>
</feature>
<feature type="transmembrane region" description="Helical" evidence="4">
    <location>
        <begin position="343"/>
        <end position="365"/>
    </location>
</feature>
<keyword evidence="3 4" id="KW-0472">Membrane</keyword>
<keyword evidence="2 4" id="KW-1133">Transmembrane helix</keyword>
<feature type="transmembrane region" description="Helical" evidence="4">
    <location>
        <begin position="284"/>
        <end position="302"/>
    </location>
</feature>
<feature type="transmembrane region" description="Helical" evidence="4">
    <location>
        <begin position="251"/>
        <end position="272"/>
    </location>
</feature>
<name>A0ABP8V954_9GAMM</name>
<evidence type="ECO:0000259" key="5">
    <source>
        <dbReference type="PROSITE" id="PS50850"/>
    </source>
</evidence>
<feature type="transmembrane region" description="Helical" evidence="4">
    <location>
        <begin position="7"/>
        <end position="24"/>
    </location>
</feature>
<reference evidence="7" key="1">
    <citation type="journal article" date="2019" name="Int. J. Syst. Evol. Microbiol.">
        <title>The Global Catalogue of Microorganisms (GCM) 10K type strain sequencing project: providing services to taxonomists for standard genome sequencing and annotation.</title>
        <authorList>
            <consortium name="The Broad Institute Genomics Platform"/>
            <consortium name="The Broad Institute Genome Sequencing Center for Infectious Disease"/>
            <person name="Wu L."/>
            <person name="Ma J."/>
        </authorList>
    </citation>
    <scope>NUCLEOTIDE SEQUENCE [LARGE SCALE GENOMIC DNA]</scope>
    <source>
        <strain evidence="7">JCM 17805</strain>
    </source>
</reference>
<organism evidence="6 7">
    <name type="scientific">Kistimonas scapharcae</name>
    <dbReference type="NCBI Taxonomy" id="1036133"/>
    <lineage>
        <taxon>Bacteria</taxon>
        <taxon>Pseudomonadati</taxon>
        <taxon>Pseudomonadota</taxon>
        <taxon>Gammaproteobacteria</taxon>
        <taxon>Oceanospirillales</taxon>
        <taxon>Endozoicomonadaceae</taxon>
        <taxon>Kistimonas</taxon>
    </lineage>
</organism>
<feature type="domain" description="Major facilitator superfamily (MFS) profile" evidence="5">
    <location>
        <begin position="3"/>
        <end position="397"/>
    </location>
</feature>
<gene>
    <name evidence="6" type="ORF">GCM10023116_37810</name>
</gene>
<dbReference type="EMBL" id="BAABFL010000454">
    <property type="protein sequence ID" value="GAA4651497.1"/>
    <property type="molecule type" value="Genomic_DNA"/>
</dbReference>